<evidence type="ECO:0008006" key="9">
    <source>
        <dbReference type="Google" id="ProtNLM"/>
    </source>
</evidence>
<sequence length="149" mass="17384">MTADVLLWIFAVVVVVALLFLMVYNLLAFDELAHDHKNPIDVCNSLNPLVLPEYIAQGVLTLLFLLTGNWMCALLMAPLTCYHVWRYLNRPMMSQPGIYDMTEMFNRDEMRHNNVESAVKLAFYMLTFFYFLYRMMYALLADDDKSTFA</sequence>
<dbReference type="GO" id="GO:0006888">
    <property type="term" value="P:endoplasmic reticulum to Golgi vesicle-mediated transport"/>
    <property type="evidence" value="ECO:0000318"/>
    <property type="project" value="GO_Central"/>
</dbReference>
<dbReference type="GO" id="GO:0005789">
    <property type="term" value="C:endoplasmic reticulum membrane"/>
    <property type="evidence" value="ECO:0000318"/>
    <property type="project" value="GO_Central"/>
</dbReference>
<reference evidence="7 8" key="1">
    <citation type="journal article" date="2008" name="Nature">
        <title>The genome of the choanoflagellate Monosiga brevicollis and the origin of metazoans.</title>
        <authorList>
            <consortium name="JGI Sequencing"/>
            <person name="King N."/>
            <person name="Westbrook M.J."/>
            <person name="Young S.L."/>
            <person name="Kuo A."/>
            <person name="Abedin M."/>
            <person name="Chapman J."/>
            <person name="Fairclough S."/>
            <person name="Hellsten U."/>
            <person name="Isogai Y."/>
            <person name="Letunic I."/>
            <person name="Marr M."/>
            <person name="Pincus D."/>
            <person name="Putnam N."/>
            <person name="Rokas A."/>
            <person name="Wright K.J."/>
            <person name="Zuzow R."/>
            <person name="Dirks W."/>
            <person name="Good M."/>
            <person name="Goodstein D."/>
            <person name="Lemons D."/>
            <person name="Li W."/>
            <person name="Lyons J.B."/>
            <person name="Morris A."/>
            <person name="Nichols S."/>
            <person name="Richter D.J."/>
            <person name="Salamov A."/>
            <person name="Bork P."/>
            <person name="Lim W.A."/>
            <person name="Manning G."/>
            <person name="Miller W.T."/>
            <person name="McGinnis W."/>
            <person name="Shapiro H."/>
            <person name="Tjian R."/>
            <person name="Grigoriev I.V."/>
            <person name="Rokhsar D."/>
        </authorList>
    </citation>
    <scope>NUCLEOTIDE SEQUENCE [LARGE SCALE GENOMIC DNA]</scope>
    <source>
        <strain evidence="8">MX1 / ATCC 50154</strain>
    </source>
</reference>
<dbReference type="FunCoup" id="A9V205">
    <property type="interactions" value="590"/>
</dbReference>
<evidence type="ECO:0000313" key="7">
    <source>
        <dbReference type="EMBL" id="EDQ88531.1"/>
    </source>
</evidence>
<evidence type="ECO:0000256" key="6">
    <source>
        <dbReference type="SAM" id="Phobius"/>
    </source>
</evidence>
<evidence type="ECO:0000256" key="3">
    <source>
        <dbReference type="ARBA" id="ARBA00022692"/>
    </source>
</evidence>
<dbReference type="GO" id="GO:0030134">
    <property type="term" value="C:COPII-coated ER to Golgi transport vesicle"/>
    <property type="evidence" value="ECO:0000318"/>
    <property type="project" value="GO_Central"/>
</dbReference>
<dbReference type="STRING" id="81824.A9V205"/>
<dbReference type="GeneID" id="5891868"/>
<accession>A9V205</accession>
<feature type="transmembrane region" description="Helical" evidence="6">
    <location>
        <begin position="7"/>
        <end position="27"/>
    </location>
</feature>
<feature type="transmembrane region" description="Helical" evidence="6">
    <location>
        <begin position="54"/>
        <end position="85"/>
    </location>
</feature>
<evidence type="ECO:0000256" key="5">
    <source>
        <dbReference type="ARBA" id="ARBA00023136"/>
    </source>
</evidence>
<comment type="similarity">
    <text evidence="2">Belongs to the cornichon family.</text>
</comment>
<evidence type="ECO:0000313" key="8">
    <source>
        <dbReference type="Proteomes" id="UP000001357"/>
    </source>
</evidence>
<dbReference type="SMART" id="SM01398">
    <property type="entry name" value="Cornichon"/>
    <property type="match status" value="1"/>
</dbReference>
<dbReference type="InterPro" id="IPR003377">
    <property type="entry name" value="Cornichon"/>
</dbReference>
<dbReference type="eggNOG" id="KOG2729">
    <property type="taxonomic scope" value="Eukaryota"/>
</dbReference>
<evidence type="ECO:0000256" key="2">
    <source>
        <dbReference type="ARBA" id="ARBA00010095"/>
    </source>
</evidence>
<dbReference type="PANTHER" id="PTHR12290">
    <property type="entry name" value="CORNICHON-RELATED"/>
    <property type="match status" value="1"/>
</dbReference>
<dbReference type="Proteomes" id="UP000001357">
    <property type="component" value="Unassembled WGS sequence"/>
</dbReference>
<keyword evidence="8" id="KW-1185">Reference proteome</keyword>
<dbReference type="AlphaFoldDB" id="A9V205"/>
<gene>
    <name evidence="7" type="ORF">MONBRDRAFT_32837</name>
</gene>
<dbReference type="InParanoid" id="A9V205"/>
<feature type="transmembrane region" description="Helical" evidence="6">
    <location>
        <begin position="121"/>
        <end position="140"/>
    </location>
</feature>
<name>A9V205_MONBE</name>
<keyword evidence="3 6" id="KW-0812">Transmembrane</keyword>
<dbReference type="OMA" id="HKKECFI"/>
<dbReference type="EMBL" id="CH991554">
    <property type="protein sequence ID" value="EDQ88531.1"/>
    <property type="molecule type" value="Genomic_DNA"/>
</dbReference>
<proteinExistence type="inferred from homology"/>
<comment type="subcellular location">
    <subcellularLocation>
        <location evidence="1">Membrane</location>
        <topology evidence="1">Multi-pass membrane protein</topology>
    </subcellularLocation>
</comment>
<organism evidence="7 8">
    <name type="scientific">Monosiga brevicollis</name>
    <name type="common">Choanoflagellate</name>
    <dbReference type="NCBI Taxonomy" id="81824"/>
    <lineage>
        <taxon>Eukaryota</taxon>
        <taxon>Choanoflagellata</taxon>
        <taxon>Craspedida</taxon>
        <taxon>Salpingoecidae</taxon>
        <taxon>Monosiga</taxon>
    </lineage>
</organism>
<keyword evidence="4 6" id="KW-1133">Transmembrane helix</keyword>
<dbReference type="RefSeq" id="XP_001746635.1">
    <property type="nucleotide sequence ID" value="XM_001746583.1"/>
</dbReference>
<evidence type="ECO:0000256" key="1">
    <source>
        <dbReference type="ARBA" id="ARBA00004141"/>
    </source>
</evidence>
<protein>
    <recommendedName>
        <fullName evidence="9">Cornichon</fullName>
    </recommendedName>
</protein>
<evidence type="ECO:0000256" key="4">
    <source>
        <dbReference type="ARBA" id="ARBA00022989"/>
    </source>
</evidence>
<dbReference type="Pfam" id="PF03311">
    <property type="entry name" value="Cornichon"/>
    <property type="match status" value="1"/>
</dbReference>
<dbReference type="KEGG" id="mbr:MONBRDRAFT_32837"/>
<keyword evidence="5 6" id="KW-0472">Membrane</keyword>
<dbReference type="GO" id="GO:0005102">
    <property type="term" value="F:signaling receptor binding"/>
    <property type="evidence" value="ECO:0000318"/>
    <property type="project" value="GO_Central"/>
</dbReference>